<accession>A0A8J5MPQ6</accession>
<name>A0A8J5MPQ6_HOMAM</name>
<keyword evidence="2" id="KW-0732">Signal</keyword>
<gene>
    <name evidence="3" type="ORF">Hamer_G016630</name>
</gene>
<feature type="chain" id="PRO_5035238142" evidence="2">
    <location>
        <begin position="20"/>
        <end position="103"/>
    </location>
</feature>
<protein>
    <submittedName>
        <fullName evidence="3">Uncharacterized protein</fullName>
    </submittedName>
</protein>
<evidence type="ECO:0000256" key="1">
    <source>
        <dbReference type="SAM" id="Phobius"/>
    </source>
</evidence>
<keyword evidence="1" id="KW-1133">Transmembrane helix</keyword>
<sequence length="103" mass="10730">MGRVVGVMAAVLLVALVAAASECGKITCKDNSSTESRRCLHLRIMGRVVGVMAAVLLVALVAAAPNGITYVNMCSFGVTVCTNPHLELERVGPCEDDPGVDED</sequence>
<comment type="caution">
    <text evidence="3">The sequence shown here is derived from an EMBL/GenBank/DDBJ whole genome shotgun (WGS) entry which is preliminary data.</text>
</comment>
<keyword evidence="1" id="KW-0472">Membrane</keyword>
<dbReference type="EMBL" id="JAHLQT010033762">
    <property type="protein sequence ID" value="KAG7159233.1"/>
    <property type="molecule type" value="Genomic_DNA"/>
</dbReference>
<keyword evidence="1" id="KW-0812">Transmembrane</keyword>
<keyword evidence="4" id="KW-1185">Reference proteome</keyword>
<reference evidence="3" key="1">
    <citation type="journal article" date="2021" name="Sci. Adv.">
        <title>The American lobster genome reveals insights on longevity, neural, and immune adaptations.</title>
        <authorList>
            <person name="Polinski J.M."/>
            <person name="Zimin A.V."/>
            <person name="Clark K.F."/>
            <person name="Kohn A.B."/>
            <person name="Sadowski N."/>
            <person name="Timp W."/>
            <person name="Ptitsyn A."/>
            <person name="Khanna P."/>
            <person name="Romanova D.Y."/>
            <person name="Williams P."/>
            <person name="Greenwood S.J."/>
            <person name="Moroz L.L."/>
            <person name="Walt D.R."/>
            <person name="Bodnar A.G."/>
        </authorList>
    </citation>
    <scope>NUCLEOTIDE SEQUENCE</scope>
    <source>
        <strain evidence="3">GMGI-L3</strain>
    </source>
</reference>
<evidence type="ECO:0000313" key="3">
    <source>
        <dbReference type="EMBL" id="KAG7159233.1"/>
    </source>
</evidence>
<dbReference type="AlphaFoldDB" id="A0A8J5MPQ6"/>
<evidence type="ECO:0000313" key="4">
    <source>
        <dbReference type="Proteomes" id="UP000747542"/>
    </source>
</evidence>
<feature type="signal peptide" evidence="2">
    <location>
        <begin position="1"/>
        <end position="19"/>
    </location>
</feature>
<organism evidence="3 4">
    <name type="scientific">Homarus americanus</name>
    <name type="common">American lobster</name>
    <dbReference type="NCBI Taxonomy" id="6706"/>
    <lineage>
        <taxon>Eukaryota</taxon>
        <taxon>Metazoa</taxon>
        <taxon>Ecdysozoa</taxon>
        <taxon>Arthropoda</taxon>
        <taxon>Crustacea</taxon>
        <taxon>Multicrustacea</taxon>
        <taxon>Malacostraca</taxon>
        <taxon>Eumalacostraca</taxon>
        <taxon>Eucarida</taxon>
        <taxon>Decapoda</taxon>
        <taxon>Pleocyemata</taxon>
        <taxon>Astacidea</taxon>
        <taxon>Nephropoidea</taxon>
        <taxon>Nephropidae</taxon>
        <taxon>Homarus</taxon>
    </lineage>
</organism>
<dbReference type="InterPro" id="IPR036058">
    <property type="entry name" value="Kazal_dom_sf"/>
</dbReference>
<dbReference type="Proteomes" id="UP000747542">
    <property type="component" value="Unassembled WGS sequence"/>
</dbReference>
<evidence type="ECO:0000256" key="2">
    <source>
        <dbReference type="SAM" id="SignalP"/>
    </source>
</evidence>
<dbReference type="SUPFAM" id="SSF100895">
    <property type="entry name" value="Kazal-type serine protease inhibitors"/>
    <property type="match status" value="1"/>
</dbReference>
<feature type="transmembrane region" description="Helical" evidence="1">
    <location>
        <begin position="44"/>
        <end position="63"/>
    </location>
</feature>
<dbReference type="Gene3D" id="3.30.60.30">
    <property type="match status" value="1"/>
</dbReference>
<proteinExistence type="predicted"/>